<proteinExistence type="predicted"/>
<evidence type="ECO:0000256" key="2">
    <source>
        <dbReference type="ARBA" id="ARBA00022692"/>
    </source>
</evidence>
<dbReference type="InterPro" id="IPR036259">
    <property type="entry name" value="MFS_trans_sf"/>
</dbReference>
<protein>
    <submittedName>
        <fullName evidence="8">Uncharacterized protein LOC128199660</fullName>
    </submittedName>
</protein>
<dbReference type="InterPro" id="IPR020846">
    <property type="entry name" value="MFS_dom"/>
</dbReference>
<dbReference type="GeneID" id="128199660"/>
<keyword evidence="2 5" id="KW-0812">Transmembrane</keyword>
<keyword evidence="7" id="KW-1185">Reference proteome</keyword>
<evidence type="ECO:0000259" key="6">
    <source>
        <dbReference type="PROSITE" id="PS50850"/>
    </source>
</evidence>
<dbReference type="PANTHER" id="PTHR48021">
    <property type="match status" value="1"/>
</dbReference>
<feature type="transmembrane region" description="Helical" evidence="5">
    <location>
        <begin position="287"/>
        <end position="310"/>
    </location>
</feature>
<organism evidence="7 8">
    <name type="scientific">Bicyclus anynana</name>
    <name type="common">Squinting bush brown butterfly</name>
    <dbReference type="NCBI Taxonomy" id="110368"/>
    <lineage>
        <taxon>Eukaryota</taxon>
        <taxon>Metazoa</taxon>
        <taxon>Ecdysozoa</taxon>
        <taxon>Arthropoda</taxon>
        <taxon>Hexapoda</taxon>
        <taxon>Insecta</taxon>
        <taxon>Pterygota</taxon>
        <taxon>Neoptera</taxon>
        <taxon>Endopterygota</taxon>
        <taxon>Lepidoptera</taxon>
        <taxon>Glossata</taxon>
        <taxon>Ditrysia</taxon>
        <taxon>Papilionoidea</taxon>
        <taxon>Nymphalidae</taxon>
        <taxon>Satyrinae</taxon>
        <taxon>Satyrini</taxon>
        <taxon>Mycalesina</taxon>
        <taxon>Bicyclus</taxon>
    </lineage>
</organism>
<sequence>MIGFALAAFVTDKMGRRWPTVIFSTLILINWIILYYSYEMYQFMLSRIIGGISVGAMISLTIFVTPEYCSPNTRVFYQNLVTTVTSSMGSAFSHALGIAFHWRFVALIGVIPTILGIVLPFFWVESPHWLASKGKFEECKTAFRKLHNTNSERELELLIKMETAKYKMASETNSRDTFKRLCRAFKMKYFWGLLMLSVFIHIYVAAAGKLLFSTLASVIISGITGTSDVLLYTLLVDGFIVVGSILSCLLIKTTSIRTLLFTTGFTANAILVVFSACYYYQNGASYFNWINVFLLACYFIIIHVGPIPLLEVILSELYPLELKVYIFGILGVILISMLSLTIVLQPVLVSSLGYHGLFLLNASIMSVCLGVIWLKLPDTDGRTLQEIEVYVKNNEFDVDVILSRESKTLI</sequence>
<dbReference type="SUPFAM" id="SSF103473">
    <property type="entry name" value="MFS general substrate transporter"/>
    <property type="match status" value="1"/>
</dbReference>
<dbReference type="Gene3D" id="1.20.1250.20">
    <property type="entry name" value="MFS general substrate transporter like domains"/>
    <property type="match status" value="1"/>
</dbReference>
<feature type="domain" description="Major facilitator superfamily (MFS) profile" evidence="6">
    <location>
        <begin position="1"/>
        <end position="380"/>
    </location>
</feature>
<dbReference type="Pfam" id="PF00083">
    <property type="entry name" value="Sugar_tr"/>
    <property type="match status" value="1"/>
</dbReference>
<evidence type="ECO:0000313" key="7">
    <source>
        <dbReference type="Proteomes" id="UP001652582"/>
    </source>
</evidence>
<evidence type="ECO:0000256" key="1">
    <source>
        <dbReference type="ARBA" id="ARBA00004141"/>
    </source>
</evidence>
<feature type="transmembrane region" description="Helical" evidence="5">
    <location>
        <begin position="354"/>
        <end position="374"/>
    </location>
</feature>
<dbReference type="InterPro" id="IPR050549">
    <property type="entry name" value="MFS_Trehalose_Transporter"/>
</dbReference>
<evidence type="ECO:0000313" key="8">
    <source>
        <dbReference type="RefSeq" id="XP_052746022.1"/>
    </source>
</evidence>
<keyword evidence="4 5" id="KW-0472">Membrane</keyword>
<evidence type="ECO:0000256" key="5">
    <source>
        <dbReference type="SAM" id="Phobius"/>
    </source>
</evidence>
<name>A0ABM3M3G0_BICAN</name>
<dbReference type="PANTHER" id="PTHR48021:SF1">
    <property type="entry name" value="GH07001P-RELATED"/>
    <property type="match status" value="1"/>
</dbReference>
<dbReference type="Proteomes" id="UP001652582">
    <property type="component" value="Chromosome 27"/>
</dbReference>
<feature type="transmembrane region" description="Helical" evidence="5">
    <location>
        <begin position="229"/>
        <end position="251"/>
    </location>
</feature>
<feature type="transmembrane region" description="Helical" evidence="5">
    <location>
        <begin position="44"/>
        <end position="64"/>
    </location>
</feature>
<reference evidence="8" key="1">
    <citation type="submission" date="2025-08" db="UniProtKB">
        <authorList>
            <consortium name="RefSeq"/>
        </authorList>
    </citation>
    <scope>IDENTIFICATION</scope>
</reference>
<comment type="subcellular location">
    <subcellularLocation>
        <location evidence="1">Membrane</location>
        <topology evidence="1">Multi-pass membrane protein</topology>
    </subcellularLocation>
</comment>
<feature type="transmembrane region" description="Helical" evidence="5">
    <location>
        <begin position="190"/>
        <end position="223"/>
    </location>
</feature>
<feature type="transmembrane region" description="Helical" evidence="5">
    <location>
        <begin position="322"/>
        <end position="348"/>
    </location>
</feature>
<keyword evidence="3 5" id="KW-1133">Transmembrane helix</keyword>
<dbReference type="RefSeq" id="XP_052746022.1">
    <property type="nucleotide sequence ID" value="XM_052890062.1"/>
</dbReference>
<dbReference type="PROSITE" id="PS50850">
    <property type="entry name" value="MFS"/>
    <property type="match status" value="1"/>
</dbReference>
<gene>
    <name evidence="8" type="primary">LOC128199660</name>
</gene>
<feature type="transmembrane region" description="Helical" evidence="5">
    <location>
        <begin position="258"/>
        <end position="281"/>
    </location>
</feature>
<feature type="transmembrane region" description="Helical" evidence="5">
    <location>
        <begin position="21"/>
        <end position="38"/>
    </location>
</feature>
<dbReference type="InterPro" id="IPR005828">
    <property type="entry name" value="MFS_sugar_transport-like"/>
</dbReference>
<evidence type="ECO:0000256" key="4">
    <source>
        <dbReference type="ARBA" id="ARBA00023136"/>
    </source>
</evidence>
<accession>A0ABM3M3G0</accession>
<evidence type="ECO:0000256" key="3">
    <source>
        <dbReference type="ARBA" id="ARBA00022989"/>
    </source>
</evidence>
<feature type="transmembrane region" description="Helical" evidence="5">
    <location>
        <begin position="104"/>
        <end position="124"/>
    </location>
</feature>